<organism evidence="1 6">
    <name type="scientific">Dorea longicatena</name>
    <dbReference type="NCBI Taxonomy" id="88431"/>
    <lineage>
        <taxon>Bacteria</taxon>
        <taxon>Bacillati</taxon>
        <taxon>Bacillota</taxon>
        <taxon>Clostridia</taxon>
        <taxon>Lachnospirales</taxon>
        <taxon>Lachnospiraceae</taxon>
        <taxon>Dorea</taxon>
    </lineage>
</organism>
<proteinExistence type="predicted"/>
<gene>
    <name evidence="2" type="ORF">ERS852408_00117</name>
    <name evidence="3" type="ORF">ERS852423_02471</name>
    <name evidence="1" type="ORF">ERS852573_01570</name>
</gene>
<evidence type="ECO:0000313" key="1">
    <source>
        <dbReference type="EMBL" id="CUN02081.1"/>
    </source>
</evidence>
<evidence type="ECO:0000313" key="3">
    <source>
        <dbReference type="EMBL" id="CUO17127.1"/>
    </source>
</evidence>
<evidence type="ECO:0000313" key="5">
    <source>
        <dbReference type="Proteomes" id="UP000095439"/>
    </source>
</evidence>
<evidence type="ECO:0000313" key="2">
    <source>
        <dbReference type="EMBL" id="CUN36776.1"/>
    </source>
</evidence>
<dbReference type="RefSeq" id="WP_242853876.1">
    <property type="nucleotide sequence ID" value="NZ_CABIWY010000014.1"/>
</dbReference>
<dbReference type="EMBL" id="CYYM01000001">
    <property type="protein sequence ID" value="CUN36776.1"/>
    <property type="molecule type" value="Genomic_DNA"/>
</dbReference>
<dbReference type="Proteomes" id="UP000095597">
    <property type="component" value="Unassembled WGS sequence"/>
</dbReference>
<evidence type="ECO:0000313" key="6">
    <source>
        <dbReference type="Proteomes" id="UP000095597"/>
    </source>
</evidence>
<name>A0A173THA4_9FIRM</name>
<sequence>MMLLQSQLLCWGGVQVEGIAVNKGLVVEEPGRRFEKGYKEHLWESYNKYSHEDTEILIEVQPKYVEVWDTSDDGYAFQLFIDFENKTVEPKIYDKK</sequence>
<dbReference type="Proteomes" id="UP000095439">
    <property type="component" value="Unassembled WGS sequence"/>
</dbReference>
<evidence type="ECO:0000313" key="4">
    <source>
        <dbReference type="Proteomes" id="UP000095380"/>
    </source>
</evidence>
<dbReference type="EMBL" id="CYYY01000014">
    <property type="protein sequence ID" value="CUO17127.1"/>
    <property type="molecule type" value="Genomic_DNA"/>
</dbReference>
<accession>A0A173THA4</accession>
<dbReference type="EMBL" id="CYXO01000008">
    <property type="protein sequence ID" value="CUN02081.1"/>
    <property type="molecule type" value="Genomic_DNA"/>
</dbReference>
<reference evidence="4 5" key="1">
    <citation type="submission" date="2015-09" db="EMBL/GenBank/DDBJ databases">
        <authorList>
            <consortium name="Pathogen Informatics"/>
        </authorList>
    </citation>
    <scope>NUCLEOTIDE SEQUENCE [LARGE SCALE GENOMIC DNA]</scope>
    <source>
        <strain evidence="2 4">2789STDY5608851</strain>
        <strain evidence="3 5">2789STDY5608866</strain>
        <strain evidence="1 6">2789STDY5834961</strain>
    </source>
</reference>
<dbReference type="AlphaFoldDB" id="A0A173THA4"/>
<protein>
    <submittedName>
        <fullName evidence="1">Uncharacterized protein</fullName>
    </submittedName>
</protein>
<dbReference type="Proteomes" id="UP000095380">
    <property type="component" value="Unassembled WGS sequence"/>
</dbReference>